<feature type="transmembrane region" description="Helical" evidence="6">
    <location>
        <begin position="115"/>
        <end position="133"/>
    </location>
</feature>
<evidence type="ECO:0000313" key="8">
    <source>
        <dbReference type="Proteomes" id="UP000637774"/>
    </source>
</evidence>
<keyword evidence="4 6" id="KW-1133">Transmembrane helix</keyword>
<keyword evidence="2" id="KW-0813">Transport</keyword>
<comment type="caution">
    <text evidence="7">The sequence shown here is derived from an EMBL/GenBank/DDBJ whole genome shotgun (WGS) entry which is preliminary data.</text>
</comment>
<keyword evidence="5 6" id="KW-0472">Membrane</keyword>
<feature type="transmembrane region" description="Helical" evidence="6">
    <location>
        <begin position="418"/>
        <end position="437"/>
    </location>
</feature>
<evidence type="ECO:0000256" key="3">
    <source>
        <dbReference type="ARBA" id="ARBA00022692"/>
    </source>
</evidence>
<dbReference type="Gene3D" id="1.20.1250.20">
    <property type="entry name" value="MFS general substrate transporter like domains"/>
    <property type="match status" value="1"/>
</dbReference>
<organism evidence="7 8">
    <name type="scientific">Hymenobacter frigidus</name>
    <dbReference type="NCBI Taxonomy" id="1524095"/>
    <lineage>
        <taxon>Bacteria</taxon>
        <taxon>Pseudomonadati</taxon>
        <taxon>Bacteroidota</taxon>
        <taxon>Cytophagia</taxon>
        <taxon>Cytophagales</taxon>
        <taxon>Hymenobacteraceae</taxon>
        <taxon>Hymenobacter</taxon>
    </lineage>
</organism>
<comment type="subcellular location">
    <subcellularLocation>
        <location evidence="1">Membrane</location>
        <topology evidence="1">Multi-pass membrane protein</topology>
    </subcellularLocation>
</comment>
<gene>
    <name evidence="7" type="ORF">GCM10011495_10700</name>
</gene>
<feature type="transmembrane region" description="Helical" evidence="6">
    <location>
        <begin position="92"/>
        <end position="109"/>
    </location>
</feature>
<feature type="transmembrane region" description="Helical" evidence="6">
    <location>
        <begin position="194"/>
        <end position="212"/>
    </location>
</feature>
<accession>A0ABQ1ZYC7</accession>
<feature type="transmembrane region" description="Helical" evidence="6">
    <location>
        <begin position="260"/>
        <end position="278"/>
    </location>
</feature>
<dbReference type="Pfam" id="PF07690">
    <property type="entry name" value="MFS_1"/>
    <property type="match status" value="2"/>
</dbReference>
<dbReference type="PANTHER" id="PTHR19432">
    <property type="entry name" value="SUGAR TRANSPORTER"/>
    <property type="match status" value="1"/>
</dbReference>
<feature type="transmembrane region" description="Helical" evidence="6">
    <location>
        <begin position="353"/>
        <end position="375"/>
    </location>
</feature>
<evidence type="ECO:0000256" key="2">
    <source>
        <dbReference type="ARBA" id="ARBA00022448"/>
    </source>
</evidence>
<dbReference type="SUPFAM" id="SSF103473">
    <property type="entry name" value="MFS general substrate transporter"/>
    <property type="match status" value="1"/>
</dbReference>
<evidence type="ECO:0000256" key="5">
    <source>
        <dbReference type="ARBA" id="ARBA00023136"/>
    </source>
</evidence>
<dbReference type="InterPro" id="IPR036259">
    <property type="entry name" value="MFS_trans_sf"/>
</dbReference>
<keyword evidence="3 6" id="KW-0812">Transmembrane</keyword>
<dbReference type="EMBL" id="BMGY01000007">
    <property type="protein sequence ID" value="GGH82455.1"/>
    <property type="molecule type" value="Genomic_DNA"/>
</dbReference>
<evidence type="ECO:0000313" key="7">
    <source>
        <dbReference type="EMBL" id="GGH82455.1"/>
    </source>
</evidence>
<name>A0ABQ1ZYC7_9BACT</name>
<feature type="transmembrane region" description="Helical" evidence="6">
    <location>
        <begin position="387"/>
        <end position="406"/>
    </location>
</feature>
<feature type="transmembrane region" description="Helical" evidence="6">
    <location>
        <begin position="298"/>
        <end position="321"/>
    </location>
</feature>
<keyword evidence="8" id="KW-1185">Reference proteome</keyword>
<evidence type="ECO:0000256" key="6">
    <source>
        <dbReference type="SAM" id="Phobius"/>
    </source>
</evidence>
<dbReference type="RefSeq" id="WP_229748826.1">
    <property type="nucleotide sequence ID" value="NZ_BMGY01000007.1"/>
</dbReference>
<evidence type="ECO:0000256" key="4">
    <source>
        <dbReference type="ARBA" id="ARBA00022989"/>
    </source>
</evidence>
<feature type="transmembrane region" description="Helical" evidence="6">
    <location>
        <begin position="59"/>
        <end position="80"/>
    </location>
</feature>
<feature type="transmembrane region" description="Helical" evidence="6">
    <location>
        <begin position="328"/>
        <end position="347"/>
    </location>
</feature>
<feature type="transmembrane region" description="Helical" evidence="6">
    <location>
        <begin position="153"/>
        <end position="174"/>
    </location>
</feature>
<sequence length="469" mass="50763">MASVAAAPATSTHKKPRLSFWQVWNMSFGFMGIQFGFALQNANTSRIFSNLGANADDIPILWVAAPLTGLIVQPIIGYLSDRTWSPRWGRRRPFFLIGAVLASLAMLVMPNSPTLWIAGGMLWIMDASINISMEPFRAFVGDKLPSEQHTTGFATQSFFIGIGAVVASLLPTILTKFGVANEAAAGIVPNSVKYAYYLGAAAFLACVLYTVFTTTEYPPEDMAAFEREKSRVTLWEGIKETFTGVLHMPKVMKQLASVQFFTWFGLFCMWIFTTLAVTKHLYHTTDPKSAAFNEGANFVGVAFAVYSGVSAAFSLLLPAVARKVGRKLTHMLCLTAGGLGLLSVAFITEPWMLYVSMIGVGIAWTSILSVPYAMLAGVIPANKMGHYMGVFNAFIVIPQVCASLGLPFVMKQFPSLDPLNVVVLGGVLMIIGGLLTLRVSDDEKIHLVAEGNQALAPAYETPATPNPAM</sequence>
<proteinExistence type="predicted"/>
<evidence type="ECO:0000256" key="1">
    <source>
        <dbReference type="ARBA" id="ARBA00004141"/>
    </source>
</evidence>
<dbReference type="PANTHER" id="PTHR19432:SF35">
    <property type="entry name" value="SOLUTE CARRIER FAMILY 45 MEMBER 3 ISOFORM X1"/>
    <property type="match status" value="1"/>
</dbReference>
<reference evidence="8" key="1">
    <citation type="journal article" date="2019" name="Int. J. Syst. Evol. Microbiol.">
        <title>The Global Catalogue of Microorganisms (GCM) 10K type strain sequencing project: providing services to taxonomists for standard genome sequencing and annotation.</title>
        <authorList>
            <consortium name="The Broad Institute Genomics Platform"/>
            <consortium name="The Broad Institute Genome Sequencing Center for Infectious Disease"/>
            <person name="Wu L."/>
            <person name="Ma J."/>
        </authorList>
    </citation>
    <scope>NUCLEOTIDE SEQUENCE [LARGE SCALE GENOMIC DNA]</scope>
    <source>
        <strain evidence="8">CGMCC 1.14966</strain>
    </source>
</reference>
<evidence type="ECO:0008006" key="9">
    <source>
        <dbReference type="Google" id="ProtNLM"/>
    </source>
</evidence>
<feature type="transmembrane region" description="Helical" evidence="6">
    <location>
        <begin position="20"/>
        <end position="39"/>
    </location>
</feature>
<dbReference type="InterPro" id="IPR011701">
    <property type="entry name" value="MFS"/>
</dbReference>
<protein>
    <recommendedName>
        <fullName evidence="9">MFS transporter</fullName>
    </recommendedName>
</protein>
<dbReference type="Proteomes" id="UP000637774">
    <property type="component" value="Unassembled WGS sequence"/>
</dbReference>